<accession>A0A1Y5TZ77</accession>
<protein>
    <recommendedName>
        <fullName evidence="3">Rhamnosyl transferase</fullName>
    </recommendedName>
</protein>
<keyword evidence="2" id="KW-1185">Reference proteome</keyword>
<dbReference type="RefSeq" id="WP_085881079.1">
    <property type="nucleotide sequence ID" value="NZ_FWFZ01000053.1"/>
</dbReference>
<evidence type="ECO:0000313" key="2">
    <source>
        <dbReference type="Proteomes" id="UP000193900"/>
    </source>
</evidence>
<name>A0A1Y5TZ77_9RHOB</name>
<dbReference type="Proteomes" id="UP000193900">
    <property type="component" value="Unassembled WGS sequence"/>
</dbReference>
<proteinExistence type="predicted"/>
<evidence type="ECO:0000313" key="1">
    <source>
        <dbReference type="EMBL" id="SLN77409.1"/>
    </source>
</evidence>
<evidence type="ECO:0008006" key="3">
    <source>
        <dbReference type="Google" id="ProtNLM"/>
    </source>
</evidence>
<dbReference type="InterPro" id="IPR021466">
    <property type="entry name" value="Put_rhamnosyl_transferase"/>
</dbReference>
<organism evidence="1 2">
    <name type="scientific">Roseisalinus antarcticus</name>
    <dbReference type="NCBI Taxonomy" id="254357"/>
    <lineage>
        <taxon>Bacteria</taxon>
        <taxon>Pseudomonadati</taxon>
        <taxon>Pseudomonadota</taxon>
        <taxon>Alphaproteobacteria</taxon>
        <taxon>Rhodobacterales</taxon>
        <taxon>Roseobacteraceae</taxon>
        <taxon>Roseisalinus</taxon>
    </lineage>
</organism>
<dbReference type="Pfam" id="PF11316">
    <property type="entry name" value="Rhamno_transf"/>
    <property type="match status" value="1"/>
</dbReference>
<sequence>MEKIQVLGLCRFSYPSAPGGFDDQTRSMEDVRARLYEPRRMALRFLWFEHVALPSLRQQTDRNFTVVVLAGDRMPAEHRQRLLDLLVDTPQIKPLFLEEGQVHRDACRAAMQAHRDPAAHAVAEFRLDDDDAVADIFVERTRMVFRHVRHLFEMRPRVSVDFCRGALLRVTEEGIDLRPVVAQHWTPGLVNYRKPDDPLSLLDALHTKLWKGMPLLTLPFPPMYVRGAHEDNASAISRRWDKIDSWQTEPHELRRLLGSAFGIDLPAMETAIKAWRKGR</sequence>
<gene>
    <name evidence="1" type="ORF">ROA7023_04393</name>
</gene>
<reference evidence="1 2" key="1">
    <citation type="submission" date="2017-03" db="EMBL/GenBank/DDBJ databases">
        <authorList>
            <person name="Afonso C.L."/>
            <person name="Miller P.J."/>
            <person name="Scott M.A."/>
            <person name="Spackman E."/>
            <person name="Goraichik I."/>
            <person name="Dimitrov K.M."/>
            <person name="Suarez D.L."/>
            <person name="Swayne D.E."/>
        </authorList>
    </citation>
    <scope>NUCLEOTIDE SEQUENCE [LARGE SCALE GENOMIC DNA]</scope>
    <source>
        <strain evidence="1 2">CECT 7023</strain>
    </source>
</reference>
<dbReference type="AlphaFoldDB" id="A0A1Y5TZ77"/>
<dbReference type="OrthoDB" id="9771846at2"/>
<dbReference type="EMBL" id="FWFZ01000053">
    <property type="protein sequence ID" value="SLN77409.1"/>
    <property type="molecule type" value="Genomic_DNA"/>
</dbReference>